<feature type="domain" description="Beta-mannosidase-like galactose-binding" evidence="19">
    <location>
        <begin position="33"/>
        <end position="204"/>
    </location>
</feature>
<comment type="subunit">
    <text evidence="5">Homodimer.</text>
</comment>
<protein>
    <recommendedName>
        <fullName evidence="14">Beta-mannosidase B</fullName>
        <ecNumber evidence="6">3.2.1.25</ecNumber>
    </recommendedName>
    <alternativeName>
        <fullName evidence="15">Mannanase B</fullName>
    </alternativeName>
</protein>
<dbReference type="Gene3D" id="2.60.40.10">
    <property type="entry name" value="Immunoglobulins"/>
    <property type="match status" value="3"/>
</dbReference>
<evidence type="ECO:0000259" key="18">
    <source>
        <dbReference type="Pfam" id="PF17786"/>
    </source>
</evidence>
<dbReference type="SUPFAM" id="SSF51445">
    <property type="entry name" value="(Trans)glycosidases"/>
    <property type="match status" value="1"/>
</dbReference>
<comment type="pathway">
    <text evidence="4">Glycan metabolism; N-glycan degradation.</text>
</comment>
<dbReference type="RefSeq" id="WP_022348403.1">
    <property type="nucleotide sequence ID" value="NZ_JGCY01000275.1"/>
</dbReference>
<dbReference type="InterPro" id="IPR013783">
    <property type="entry name" value="Ig-like_fold"/>
</dbReference>
<dbReference type="PANTHER" id="PTHR43730:SF1">
    <property type="entry name" value="BETA-MANNOSIDASE"/>
    <property type="match status" value="1"/>
</dbReference>
<evidence type="ECO:0000256" key="1">
    <source>
        <dbReference type="ARBA" id="ARBA00000829"/>
    </source>
</evidence>
<evidence type="ECO:0000256" key="2">
    <source>
        <dbReference type="ARBA" id="ARBA00004371"/>
    </source>
</evidence>
<dbReference type="Gene3D" id="3.20.20.80">
    <property type="entry name" value="Glycosidases"/>
    <property type="match status" value="1"/>
</dbReference>
<keyword evidence="11" id="KW-0458">Lysosome</keyword>
<evidence type="ECO:0000259" key="19">
    <source>
        <dbReference type="Pfam" id="PF22666"/>
    </source>
</evidence>
<accession>A0A015SR42</accession>
<evidence type="ECO:0000256" key="11">
    <source>
        <dbReference type="ARBA" id="ARBA00023228"/>
    </source>
</evidence>
<comment type="caution">
    <text evidence="20">The sequence shown here is derived from an EMBL/GenBank/DDBJ whole genome shotgun (WGS) entry which is preliminary data.</text>
</comment>
<keyword evidence="7" id="KW-0964">Secreted</keyword>
<feature type="domain" description="Beta-mannosidase Ig-fold" evidence="17">
    <location>
        <begin position="776"/>
        <end position="854"/>
    </location>
</feature>
<dbReference type="EMBL" id="JGCY01000275">
    <property type="protein sequence ID" value="EXY74664.1"/>
    <property type="molecule type" value="Genomic_DNA"/>
</dbReference>
<dbReference type="FunFam" id="3.20.20.80:FF:000050">
    <property type="entry name" value="Beta-mannosidase B"/>
    <property type="match status" value="1"/>
</dbReference>
<keyword evidence="9" id="KW-0378">Hydrolase</keyword>
<dbReference type="Pfam" id="PF22666">
    <property type="entry name" value="Glyco_hydro_2_N2"/>
    <property type="match status" value="1"/>
</dbReference>
<dbReference type="InterPro" id="IPR054593">
    <property type="entry name" value="Beta-mannosidase-like_N2"/>
</dbReference>
<dbReference type="Pfam" id="PF17786">
    <property type="entry name" value="Mannosidase_ig"/>
    <property type="match status" value="1"/>
</dbReference>
<dbReference type="InterPro" id="IPR050887">
    <property type="entry name" value="Beta-mannosidase_GH2"/>
</dbReference>
<dbReference type="InterPro" id="IPR041447">
    <property type="entry name" value="Mannosidase_ig"/>
</dbReference>
<keyword evidence="12" id="KW-0326">Glycosidase</keyword>
<sequence>MMKKLLYGLVCCCSLAYGQNQDTSDVLMLNDDWSFSQVGTEKWLPATVPGTVHQDLIHHKLLPDPFYGTNEKKIQWVEDEDWEYKTCFVVTEEQLKRDAAQLFFEGLDTYADVYLNGSLVLKSDNMFVGYAVPVKQVLRKGENLLHVYFHSPIKQTLPQWSSNGFNYPADNDHHEKRLSVFTRKAPYSYGWDWGIRMVTSGIWRPVTLRFYDVATIADYHVKQLSLTDQVAKLSNELEINSISEKEKSAEVLISYSLQGGKEVTVKENVTLKPGLNKIHIPLDIQNPVRWMPNGWGEPHLYDFSAQVICDGKTIASRQHRIGLRTIRVVNEKDKEGESFYFEVNGIPMFAKGANYIPDDALLPCITTERYKTLFRDMKEANMNMVRIWGGGTYEDDRFYDLADENGILVWQDFMFACTAYPSDPTFLKRVEEEAEYNIKRLRNHASLAMWCGNNEILEGLKYWGWQKNYTPEVYENMFRGYDKLFRGLLPAKVQELDEGRFYKHSSPYFANWGRPESWGIGDSHNWGVWYGKKTFESLDTDLPRFMSEFGFQSFPEMKTIATFAAPEDYQIESEVMNGHQKSSIGNDLIRTYMERDYIVPEKFEDFVYIGLVLQGHGMRHGMEAHRRNRPYCMGTLYWQLNDSWPVVSWSSIDYYGNWKALHYQAKRAFAPLLVNAIQEGDSLNIYLISDMLEKQSQLTLEMKVIDFNGKTLDKEVIKAVEVPMNTSSCIVRKPLDTWVNPEQRKSSFLLLSLKDKSGRKVAEEVYFFDKTKNLELPQTAISMKVKQLDGKCELTLSSPKLAKDVFVQIPVQGARFTDNFFDLLPGENKKITITSPEIKKGESLNITVKHVRDTYN</sequence>
<dbReference type="InterPro" id="IPR008979">
    <property type="entry name" value="Galactose-bd-like_sf"/>
</dbReference>
<evidence type="ECO:0000259" key="16">
    <source>
        <dbReference type="Pfam" id="PF00703"/>
    </source>
</evidence>
<gene>
    <name evidence="20" type="ORF">M124_1493</name>
</gene>
<evidence type="ECO:0000256" key="12">
    <source>
        <dbReference type="ARBA" id="ARBA00023295"/>
    </source>
</evidence>
<comment type="catalytic activity">
    <reaction evidence="1">
        <text>Hydrolysis of terminal, non-reducing beta-D-mannose residues in beta-D-mannosides.</text>
        <dbReference type="EC" id="3.2.1.25"/>
    </reaction>
</comment>
<feature type="domain" description="Glycoside hydrolase family 2 immunoglobulin-like beta-sandwich" evidence="16">
    <location>
        <begin position="215"/>
        <end position="324"/>
    </location>
</feature>
<evidence type="ECO:0000256" key="13">
    <source>
        <dbReference type="ARBA" id="ARBA00038429"/>
    </source>
</evidence>
<feature type="domain" description="Mannosidase Ig/CBM-like" evidence="18">
    <location>
        <begin position="682"/>
        <end position="773"/>
    </location>
</feature>
<dbReference type="GO" id="GO:0005576">
    <property type="term" value="C:extracellular region"/>
    <property type="evidence" value="ECO:0007669"/>
    <property type="project" value="UniProtKB-SubCell"/>
</dbReference>
<evidence type="ECO:0000256" key="15">
    <source>
        <dbReference type="ARBA" id="ARBA00041614"/>
    </source>
</evidence>
<dbReference type="PANTHER" id="PTHR43730">
    <property type="entry name" value="BETA-MANNOSIDASE"/>
    <property type="match status" value="1"/>
</dbReference>
<evidence type="ECO:0000256" key="6">
    <source>
        <dbReference type="ARBA" id="ARBA00012754"/>
    </source>
</evidence>
<dbReference type="PATRIC" id="fig|1339315.3.peg.2265"/>
<dbReference type="Pfam" id="PF00703">
    <property type="entry name" value="Glyco_hydro_2"/>
    <property type="match status" value="1"/>
</dbReference>
<dbReference type="InterPro" id="IPR017853">
    <property type="entry name" value="GH"/>
</dbReference>
<evidence type="ECO:0000256" key="4">
    <source>
        <dbReference type="ARBA" id="ARBA00004740"/>
    </source>
</evidence>
<dbReference type="Pfam" id="PF17753">
    <property type="entry name" value="Ig_mannosidase"/>
    <property type="match status" value="1"/>
</dbReference>
<evidence type="ECO:0000256" key="10">
    <source>
        <dbReference type="ARBA" id="ARBA00023180"/>
    </source>
</evidence>
<dbReference type="GO" id="GO:0006516">
    <property type="term" value="P:glycoprotein catabolic process"/>
    <property type="evidence" value="ECO:0007669"/>
    <property type="project" value="TreeGrafter"/>
</dbReference>
<dbReference type="InterPro" id="IPR041625">
    <property type="entry name" value="Beta-mannosidase_Ig"/>
</dbReference>
<evidence type="ECO:0000313" key="21">
    <source>
        <dbReference type="Proteomes" id="UP000020529"/>
    </source>
</evidence>
<evidence type="ECO:0000256" key="9">
    <source>
        <dbReference type="ARBA" id="ARBA00022801"/>
    </source>
</evidence>
<keyword evidence="8" id="KW-0732">Signal</keyword>
<dbReference type="InterPro" id="IPR036156">
    <property type="entry name" value="Beta-gal/glucu_dom_sf"/>
</dbReference>
<name>A0A015SR42_BACFG</name>
<dbReference type="GO" id="GO:0004567">
    <property type="term" value="F:beta-mannosidase activity"/>
    <property type="evidence" value="ECO:0007669"/>
    <property type="project" value="UniProtKB-EC"/>
</dbReference>
<comment type="subcellular location">
    <subcellularLocation>
        <location evidence="2">Lysosome</location>
    </subcellularLocation>
    <subcellularLocation>
        <location evidence="3">Secreted</location>
    </subcellularLocation>
</comment>
<dbReference type="GO" id="GO:0005764">
    <property type="term" value="C:lysosome"/>
    <property type="evidence" value="ECO:0007669"/>
    <property type="project" value="UniProtKB-SubCell"/>
</dbReference>
<evidence type="ECO:0000313" key="20">
    <source>
        <dbReference type="EMBL" id="EXY74664.1"/>
    </source>
</evidence>
<evidence type="ECO:0000256" key="5">
    <source>
        <dbReference type="ARBA" id="ARBA00011738"/>
    </source>
</evidence>
<proteinExistence type="inferred from homology"/>
<evidence type="ECO:0000256" key="7">
    <source>
        <dbReference type="ARBA" id="ARBA00022525"/>
    </source>
</evidence>
<evidence type="ECO:0000256" key="8">
    <source>
        <dbReference type="ARBA" id="ARBA00022729"/>
    </source>
</evidence>
<dbReference type="FunFam" id="2.60.120.260:FF:000060">
    <property type="entry name" value="Probable beta-mannosidase"/>
    <property type="match status" value="1"/>
</dbReference>
<evidence type="ECO:0000256" key="3">
    <source>
        <dbReference type="ARBA" id="ARBA00004613"/>
    </source>
</evidence>
<dbReference type="InterPro" id="IPR006102">
    <property type="entry name" value="Ig-like_GH2"/>
</dbReference>
<organism evidence="20 21">
    <name type="scientific">Bacteroides fragilis str. 3988T(B)14</name>
    <dbReference type="NCBI Taxonomy" id="1339315"/>
    <lineage>
        <taxon>Bacteria</taxon>
        <taxon>Pseudomonadati</taxon>
        <taxon>Bacteroidota</taxon>
        <taxon>Bacteroidia</taxon>
        <taxon>Bacteroidales</taxon>
        <taxon>Bacteroidaceae</taxon>
        <taxon>Bacteroides</taxon>
    </lineage>
</organism>
<dbReference type="GO" id="GO:0005975">
    <property type="term" value="P:carbohydrate metabolic process"/>
    <property type="evidence" value="ECO:0007669"/>
    <property type="project" value="InterPro"/>
</dbReference>
<dbReference type="SUPFAM" id="SSF49303">
    <property type="entry name" value="beta-Galactosidase/glucuronidase domain"/>
    <property type="match status" value="3"/>
</dbReference>
<dbReference type="Gene3D" id="2.60.120.260">
    <property type="entry name" value="Galactose-binding domain-like"/>
    <property type="match status" value="1"/>
</dbReference>
<dbReference type="AlphaFoldDB" id="A0A015SR42"/>
<dbReference type="SUPFAM" id="SSF49785">
    <property type="entry name" value="Galactose-binding domain-like"/>
    <property type="match status" value="1"/>
</dbReference>
<comment type="similarity">
    <text evidence="13">Belongs to the glycosyl hydrolase 2 family. Beta-mannosidase B subfamily.</text>
</comment>
<evidence type="ECO:0000256" key="14">
    <source>
        <dbReference type="ARBA" id="ARBA00041069"/>
    </source>
</evidence>
<dbReference type="EC" id="3.2.1.25" evidence="6"/>
<evidence type="ECO:0000259" key="17">
    <source>
        <dbReference type="Pfam" id="PF17753"/>
    </source>
</evidence>
<keyword evidence="10" id="KW-0325">Glycoprotein</keyword>
<dbReference type="Proteomes" id="UP000020529">
    <property type="component" value="Unassembled WGS sequence"/>
</dbReference>
<reference evidence="20 21" key="1">
    <citation type="submission" date="2014-02" db="EMBL/GenBank/DDBJ databases">
        <authorList>
            <person name="Sears C."/>
            <person name="Carroll K."/>
            <person name="Sack B.R."/>
            <person name="Qadri F."/>
            <person name="Myers L.L."/>
            <person name="Chung G.-T."/>
            <person name="Escheverria P."/>
            <person name="Fraser C.M."/>
            <person name="Sadzewicz L."/>
            <person name="Shefchek K.A."/>
            <person name="Tallon L."/>
            <person name="Das S.P."/>
            <person name="Daugherty S."/>
            <person name="Mongodin E.F."/>
        </authorList>
    </citation>
    <scope>NUCLEOTIDE SEQUENCE [LARGE SCALE GENOMIC DNA]</scope>
    <source>
        <strain evidence="21">3988T(B)14</strain>
    </source>
</reference>